<sequence>MWPTSSHTGLPSWPSRCRHSLSLRTNWPTSRKPRTSRPLSSKIASRRFWPRV</sequence>
<evidence type="ECO:0000313" key="3">
    <source>
        <dbReference type="EMBL" id="ORZ30296.1"/>
    </source>
</evidence>
<gene>
    <name evidence="6" type="ORF">BCR44DRAFT_1426168</name>
    <name evidence="5" type="ORF">BCR44DRAFT_1435712</name>
    <name evidence="4" type="ORF">BCR44DRAFT_1436180</name>
    <name evidence="3" type="ORF">BCR44DRAFT_1445292</name>
    <name evidence="2" type="ORF">BCR44DRAFT_1454584</name>
</gene>
<dbReference type="AlphaFoldDB" id="A0A1Y2I3T3"/>
<dbReference type="EMBL" id="MCFL01000027">
    <property type="protein sequence ID" value="ORZ34666.1"/>
    <property type="molecule type" value="Genomic_DNA"/>
</dbReference>
<proteinExistence type="predicted"/>
<dbReference type="EMBL" id="MCFL01000090">
    <property type="protein sequence ID" value="ORZ30296.1"/>
    <property type="molecule type" value="Genomic_DNA"/>
</dbReference>
<dbReference type="EMBL" id="MCFL01000317">
    <property type="protein sequence ID" value="ORZ29162.1"/>
    <property type="molecule type" value="Genomic_DNA"/>
</dbReference>
<evidence type="ECO:0000313" key="7">
    <source>
        <dbReference type="Proteomes" id="UP000193411"/>
    </source>
</evidence>
<name>A0A1Y2I3T3_9FUNG</name>
<comment type="caution">
    <text evidence="6">The sequence shown here is derived from an EMBL/GenBank/DDBJ whole genome shotgun (WGS) entry which is preliminary data.</text>
</comment>
<dbReference type="EMBL" id="MCFL01000004">
    <property type="protein sequence ID" value="ORZ40052.1"/>
    <property type="molecule type" value="Genomic_DNA"/>
</dbReference>
<feature type="region of interest" description="Disordered" evidence="1">
    <location>
        <begin position="24"/>
        <end position="52"/>
    </location>
</feature>
<keyword evidence="7" id="KW-1185">Reference proteome</keyword>
<evidence type="ECO:0000313" key="5">
    <source>
        <dbReference type="EMBL" id="ORZ34748.1"/>
    </source>
</evidence>
<accession>A0A1Y2I3T3</accession>
<protein>
    <submittedName>
        <fullName evidence="6">Uncharacterized protein</fullName>
    </submittedName>
</protein>
<organism evidence="6 7">
    <name type="scientific">Catenaria anguillulae PL171</name>
    <dbReference type="NCBI Taxonomy" id="765915"/>
    <lineage>
        <taxon>Eukaryota</taxon>
        <taxon>Fungi</taxon>
        <taxon>Fungi incertae sedis</taxon>
        <taxon>Blastocladiomycota</taxon>
        <taxon>Blastocladiomycetes</taxon>
        <taxon>Blastocladiales</taxon>
        <taxon>Catenariaceae</taxon>
        <taxon>Catenaria</taxon>
    </lineage>
</organism>
<reference evidence="6 7" key="1">
    <citation type="submission" date="2016-07" db="EMBL/GenBank/DDBJ databases">
        <title>Pervasive Adenine N6-methylation of Active Genes in Fungi.</title>
        <authorList>
            <consortium name="DOE Joint Genome Institute"/>
            <person name="Mondo S.J."/>
            <person name="Dannebaum R.O."/>
            <person name="Kuo R.C."/>
            <person name="Labutti K."/>
            <person name="Haridas S."/>
            <person name="Kuo A."/>
            <person name="Salamov A."/>
            <person name="Ahrendt S.R."/>
            <person name="Lipzen A."/>
            <person name="Sullivan W."/>
            <person name="Andreopoulos W.B."/>
            <person name="Clum A."/>
            <person name="Lindquist E."/>
            <person name="Daum C."/>
            <person name="Ramamoorthy G.K."/>
            <person name="Gryganskyi A."/>
            <person name="Culley D."/>
            <person name="Magnuson J.K."/>
            <person name="James T.Y."/>
            <person name="O'Malley M.A."/>
            <person name="Stajich J.E."/>
            <person name="Spatafora J.W."/>
            <person name="Visel A."/>
            <person name="Grigoriev I.V."/>
        </authorList>
    </citation>
    <scope>NUCLEOTIDE SEQUENCE [LARGE SCALE GENOMIC DNA]</scope>
    <source>
        <strain evidence="6 7">PL171</strain>
    </source>
</reference>
<dbReference type="Proteomes" id="UP000193411">
    <property type="component" value="Unassembled WGS sequence"/>
</dbReference>
<evidence type="ECO:0000313" key="6">
    <source>
        <dbReference type="EMBL" id="ORZ40052.1"/>
    </source>
</evidence>
<evidence type="ECO:0000313" key="4">
    <source>
        <dbReference type="EMBL" id="ORZ34666.1"/>
    </source>
</evidence>
<dbReference type="EMBL" id="MCFL01000026">
    <property type="protein sequence ID" value="ORZ34748.1"/>
    <property type="molecule type" value="Genomic_DNA"/>
</dbReference>
<evidence type="ECO:0000256" key="1">
    <source>
        <dbReference type="SAM" id="MobiDB-lite"/>
    </source>
</evidence>
<evidence type="ECO:0000313" key="2">
    <source>
        <dbReference type="EMBL" id="ORZ29162.1"/>
    </source>
</evidence>